<evidence type="ECO:0000313" key="3">
    <source>
        <dbReference type="EMBL" id="ERE20260.1"/>
    </source>
</evidence>
<keyword evidence="2" id="KW-0472">Membrane</keyword>
<feature type="transmembrane region" description="Helical" evidence="2">
    <location>
        <begin position="80"/>
        <end position="98"/>
    </location>
</feature>
<dbReference type="Proteomes" id="UP000016426">
    <property type="component" value="Unassembled WGS sequence"/>
</dbReference>
<evidence type="ECO:0000313" key="4">
    <source>
        <dbReference type="Proteomes" id="UP000016426"/>
    </source>
</evidence>
<dbReference type="EMBL" id="AVPH01000017">
    <property type="protein sequence ID" value="ERE20260.1"/>
    <property type="molecule type" value="Genomic_DNA"/>
</dbReference>
<sequence>MSERSNAVPSPALHHDERWRGLEQRLATTETTLAEVVRQRDAQQKTLDELNATLHDLRDLLEAWETTRGAFNLLRALGHVARWMFTVGVAVAAVWLWLKSSFK</sequence>
<keyword evidence="1" id="KW-0175">Coiled coil</keyword>
<reference evidence="3 4" key="1">
    <citation type="journal article" date="2013" name="Genome Announc.">
        <title>Genome Sequence of the Pigment-Producing Bacterium Pseudogulbenkiania ferrooxidans, Isolated from Loktak Lake.</title>
        <authorList>
            <person name="Puranik S."/>
            <person name="Talkal R."/>
            <person name="Qureshi A."/>
            <person name="Khardenavis A."/>
            <person name="Kapley A."/>
            <person name="Purohit H.J."/>
        </authorList>
    </citation>
    <scope>NUCLEOTIDE SEQUENCE [LARGE SCALE GENOMIC DNA]</scope>
    <source>
        <strain evidence="3 4">EGD-HP2</strain>
    </source>
</reference>
<evidence type="ECO:0000256" key="1">
    <source>
        <dbReference type="SAM" id="Coils"/>
    </source>
</evidence>
<keyword evidence="2" id="KW-0812">Transmembrane</keyword>
<organism evidence="3 4">
    <name type="scientific">Pseudogulbenkiania ferrooxidans EGD-HP2</name>
    <dbReference type="NCBI Taxonomy" id="1388764"/>
    <lineage>
        <taxon>Bacteria</taxon>
        <taxon>Pseudomonadati</taxon>
        <taxon>Pseudomonadota</taxon>
        <taxon>Betaproteobacteria</taxon>
        <taxon>Neisseriales</taxon>
        <taxon>Chromobacteriaceae</taxon>
        <taxon>Pseudogulbenkiania</taxon>
    </lineage>
</organism>
<dbReference type="RefSeq" id="WP_021475106.1">
    <property type="nucleotide sequence ID" value="NZ_AVPH01000017.1"/>
</dbReference>
<comment type="caution">
    <text evidence="3">The sequence shown here is derived from an EMBL/GenBank/DDBJ whole genome shotgun (WGS) entry which is preliminary data.</text>
</comment>
<gene>
    <name evidence="3" type="ORF">O166_19085</name>
</gene>
<name>A0ABP2XSB7_9NEIS</name>
<protein>
    <submittedName>
        <fullName evidence="3">Uncharacterized protein</fullName>
    </submittedName>
</protein>
<feature type="coiled-coil region" evidence="1">
    <location>
        <begin position="33"/>
        <end position="67"/>
    </location>
</feature>
<keyword evidence="4" id="KW-1185">Reference proteome</keyword>
<keyword evidence="2" id="KW-1133">Transmembrane helix</keyword>
<proteinExistence type="predicted"/>
<accession>A0ABP2XSB7</accession>
<evidence type="ECO:0000256" key="2">
    <source>
        <dbReference type="SAM" id="Phobius"/>
    </source>
</evidence>